<protein>
    <submittedName>
        <fullName evidence="2">Dual specificity protein phosphatase 19-like</fullName>
    </submittedName>
</protein>
<dbReference type="PANTHER" id="PTHR46377">
    <property type="entry name" value="DUAL SPECIFICITY PROTEIN PHOSPHATASE 19"/>
    <property type="match status" value="1"/>
</dbReference>
<name>A0ABM1DUB5_PRICU</name>
<keyword evidence="1" id="KW-1185">Reference proteome</keyword>
<dbReference type="RefSeq" id="XP_014663536.1">
    <property type="nucleotide sequence ID" value="XM_014808050.1"/>
</dbReference>
<dbReference type="PANTHER" id="PTHR46377:SF1">
    <property type="entry name" value="DUAL SPECIFICITY PROTEIN PHOSPHATASE 19"/>
    <property type="match status" value="1"/>
</dbReference>
<evidence type="ECO:0000313" key="1">
    <source>
        <dbReference type="Proteomes" id="UP000695022"/>
    </source>
</evidence>
<dbReference type="InterPro" id="IPR029021">
    <property type="entry name" value="Prot-tyrosine_phosphatase-like"/>
</dbReference>
<dbReference type="SUPFAM" id="SSF52799">
    <property type="entry name" value="(Phosphotyrosine protein) phosphatases II"/>
    <property type="match status" value="1"/>
</dbReference>
<proteinExistence type="predicted"/>
<organism evidence="1 2">
    <name type="scientific">Priapulus caudatus</name>
    <name type="common">Priapulid worm</name>
    <dbReference type="NCBI Taxonomy" id="37621"/>
    <lineage>
        <taxon>Eukaryota</taxon>
        <taxon>Metazoa</taxon>
        <taxon>Ecdysozoa</taxon>
        <taxon>Scalidophora</taxon>
        <taxon>Priapulida</taxon>
        <taxon>Priapulimorpha</taxon>
        <taxon>Priapulimorphida</taxon>
        <taxon>Priapulidae</taxon>
        <taxon>Priapulus</taxon>
    </lineage>
</organism>
<reference evidence="2" key="1">
    <citation type="submission" date="2025-08" db="UniProtKB">
        <authorList>
            <consortium name="RefSeq"/>
        </authorList>
    </citation>
    <scope>IDENTIFICATION</scope>
</reference>
<gene>
    <name evidence="2" type="primary">LOC106806183</name>
</gene>
<sequence>MLSNLTVICTRAKSGYLLQVLARPLQGKSIILGSLAQDVRCCCTTHIPRIVCAEHWIRELSHFETFAVFTSAVLCTTTILAYSLIKNSSISTMDDNWEEQIKAFSAAKLRKTKTKITTPGGRKLVETRNDYGRVITDRAGDDGVGFIGDVKEDVQVGEILPGLLLGSQYLAHDYELLKKHKVTHLLGLGVIDTNIFSEIIYKGINILDMPSTDITSTQPFARASSMNENAS</sequence>
<dbReference type="GeneID" id="106806183"/>
<dbReference type="Proteomes" id="UP000695022">
    <property type="component" value="Unplaced"/>
</dbReference>
<feature type="non-terminal residue" evidence="2">
    <location>
        <position position="231"/>
    </location>
</feature>
<dbReference type="Gene3D" id="3.90.190.10">
    <property type="entry name" value="Protein tyrosine phosphatase superfamily"/>
    <property type="match status" value="1"/>
</dbReference>
<accession>A0ABM1DUB5</accession>
<evidence type="ECO:0000313" key="2">
    <source>
        <dbReference type="RefSeq" id="XP_014663536.1"/>
    </source>
</evidence>